<feature type="transmembrane region" description="Helical" evidence="6">
    <location>
        <begin position="387"/>
        <end position="409"/>
    </location>
</feature>
<dbReference type="Proteomes" id="UP000663419">
    <property type="component" value="Chromosome 2"/>
</dbReference>
<protein>
    <submittedName>
        <fullName evidence="7">Amino acid permease</fullName>
    </submittedName>
</protein>
<reference evidence="7" key="1">
    <citation type="submission" date="2021-01" db="EMBL/GenBank/DDBJ databases">
        <title>Chromosome-level genome assembly of a human fungal pathogen reveals clustering of transcriptionally co-regulated genes.</title>
        <authorList>
            <person name="Voorhies M."/>
            <person name="Cohen S."/>
            <person name="Shea T.P."/>
            <person name="Petrus S."/>
            <person name="Munoz J.F."/>
            <person name="Poplawski S."/>
            <person name="Goldman W.E."/>
            <person name="Michael T."/>
            <person name="Cuomo C.A."/>
            <person name="Sil A."/>
            <person name="Beyhan S."/>
        </authorList>
    </citation>
    <scope>NUCLEOTIDE SEQUENCE</scope>
    <source>
        <strain evidence="7">H88</strain>
    </source>
</reference>
<feature type="transmembrane region" description="Helical" evidence="6">
    <location>
        <begin position="340"/>
        <end position="359"/>
    </location>
</feature>
<feature type="transmembrane region" description="Helical" evidence="6">
    <location>
        <begin position="244"/>
        <end position="263"/>
    </location>
</feature>
<feature type="transmembrane region" description="Helical" evidence="6">
    <location>
        <begin position="87"/>
        <end position="111"/>
    </location>
</feature>
<dbReference type="GO" id="GO:0022857">
    <property type="term" value="F:transmembrane transporter activity"/>
    <property type="evidence" value="ECO:0007669"/>
    <property type="project" value="InterPro"/>
</dbReference>
<gene>
    <name evidence="7" type="ORF">I7I53_06428</name>
</gene>
<evidence type="ECO:0000256" key="2">
    <source>
        <dbReference type="ARBA" id="ARBA00022448"/>
    </source>
</evidence>
<sequence length="524" mass="56991">MRDVGASMESQIFENNKARVGVSMSSADEATNQDQADMARLGKDQQFKRNFRFLSTLGFTCTLMATWESILLTSTLGLSNGGLAGSVYIYIGSFIGFFTSVASMAEMASISPTSGGQYHWASEFGGRSYQKFLSYATGWLSVLGWQAAFASVCFLCGTLMQSLIQLNQPGYAAERWHGTLFTAAIALATTFINTHMASHLPSLEGLILILHVFGFFATMIPLWVMAERTPTKDVFTQFTNTAGWPTLGLACLVGQISPIFSFLGPDAATHIAEEIKDASKVVPWCMISTALINGSLGFIMLITYLFTMGDLHEVIKAESGFSFITAFLNATGSKAATTSLGSLLVVMEACAAISVLATVSRQTFAFARDNALPFSQFFARVHPKSKVPVNSILASTVITILLSLINIGSTEAFNAIASLTIASLFMSYLVCIGCFIYRRLQWKEIPPARFSLGACGLPVNIISFLYLSFAIVFTFFPNNNYPTAVSMNWSVLVFGFVVIFAGLQYLIHGRKVYDGPVAYVDKIE</sequence>
<keyword evidence="3 6" id="KW-0812">Transmembrane</keyword>
<feature type="transmembrane region" description="Helical" evidence="6">
    <location>
        <begin position="284"/>
        <end position="306"/>
    </location>
</feature>
<dbReference type="PIRSF" id="PIRSF006060">
    <property type="entry name" value="AA_transporter"/>
    <property type="match status" value="1"/>
</dbReference>
<proteinExistence type="predicted"/>
<feature type="transmembrane region" description="Helical" evidence="6">
    <location>
        <begin position="415"/>
        <end position="438"/>
    </location>
</feature>
<accession>A0A8A1LB48</accession>
<dbReference type="AlphaFoldDB" id="A0A8A1LB48"/>
<keyword evidence="4 6" id="KW-1133">Transmembrane helix</keyword>
<dbReference type="Gene3D" id="1.20.1740.10">
    <property type="entry name" value="Amino acid/polyamine transporter I"/>
    <property type="match status" value="1"/>
</dbReference>
<feature type="transmembrane region" description="Helical" evidence="6">
    <location>
        <begin position="488"/>
        <end position="507"/>
    </location>
</feature>
<evidence type="ECO:0000313" key="8">
    <source>
        <dbReference type="Proteomes" id="UP000663419"/>
    </source>
</evidence>
<evidence type="ECO:0000256" key="4">
    <source>
        <dbReference type="ARBA" id="ARBA00022989"/>
    </source>
</evidence>
<keyword evidence="2" id="KW-0813">Transport</keyword>
<feature type="transmembrane region" description="Helical" evidence="6">
    <location>
        <begin position="50"/>
        <end position="67"/>
    </location>
</feature>
<feature type="transmembrane region" description="Helical" evidence="6">
    <location>
        <begin position="206"/>
        <end position="224"/>
    </location>
</feature>
<feature type="transmembrane region" description="Helical" evidence="6">
    <location>
        <begin position="132"/>
        <end position="164"/>
    </location>
</feature>
<evidence type="ECO:0000313" key="7">
    <source>
        <dbReference type="EMBL" id="QSS51176.1"/>
    </source>
</evidence>
<organism evidence="7 8">
    <name type="scientific">Ajellomyces capsulatus (strain H88)</name>
    <name type="common">Darling's disease fungus</name>
    <name type="synonym">Histoplasma capsulatum</name>
    <dbReference type="NCBI Taxonomy" id="544711"/>
    <lineage>
        <taxon>Eukaryota</taxon>
        <taxon>Fungi</taxon>
        <taxon>Dikarya</taxon>
        <taxon>Ascomycota</taxon>
        <taxon>Pezizomycotina</taxon>
        <taxon>Eurotiomycetes</taxon>
        <taxon>Eurotiomycetidae</taxon>
        <taxon>Onygenales</taxon>
        <taxon>Ajellomycetaceae</taxon>
        <taxon>Histoplasma</taxon>
    </lineage>
</organism>
<evidence type="ECO:0000256" key="3">
    <source>
        <dbReference type="ARBA" id="ARBA00022692"/>
    </source>
</evidence>
<dbReference type="PANTHER" id="PTHR45649">
    <property type="entry name" value="AMINO-ACID PERMEASE BAT1"/>
    <property type="match status" value="1"/>
</dbReference>
<dbReference type="VEuPathDB" id="FungiDB:I7I53_06428"/>
<dbReference type="PANTHER" id="PTHR45649:SF2">
    <property type="entry name" value="ACID PERMEASE, PUTATIVE-RELATED"/>
    <property type="match status" value="1"/>
</dbReference>
<feature type="transmembrane region" description="Helical" evidence="6">
    <location>
        <begin position="450"/>
        <end position="476"/>
    </location>
</feature>
<dbReference type="Pfam" id="PF13520">
    <property type="entry name" value="AA_permease_2"/>
    <property type="match status" value="1"/>
</dbReference>
<dbReference type="InterPro" id="IPR002293">
    <property type="entry name" value="AA/rel_permease1"/>
</dbReference>
<dbReference type="GO" id="GO:0016020">
    <property type="term" value="C:membrane"/>
    <property type="evidence" value="ECO:0007669"/>
    <property type="project" value="UniProtKB-SubCell"/>
</dbReference>
<feature type="transmembrane region" description="Helical" evidence="6">
    <location>
        <begin position="176"/>
        <end position="194"/>
    </location>
</feature>
<comment type="subcellular location">
    <subcellularLocation>
        <location evidence="1">Membrane</location>
        <topology evidence="1">Multi-pass membrane protein</topology>
    </subcellularLocation>
</comment>
<dbReference type="EMBL" id="CP069103">
    <property type="protein sequence ID" value="QSS51176.1"/>
    <property type="molecule type" value="Genomic_DNA"/>
</dbReference>
<evidence type="ECO:0000256" key="6">
    <source>
        <dbReference type="SAM" id="Phobius"/>
    </source>
</evidence>
<name>A0A8A1LB48_AJEC8</name>
<keyword evidence="5 6" id="KW-0472">Membrane</keyword>
<evidence type="ECO:0000256" key="5">
    <source>
        <dbReference type="ARBA" id="ARBA00023136"/>
    </source>
</evidence>
<evidence type="ECO:0000256" key="1">
    <source>
        <dbReference type="ARBA" id="ARBA00004141"/>
    </source>
</evidence>